<dbReference type="Proteomes" id="UP000887565">
    <property type="component" value="Unplaced"/>
</dbReference>
<organism evidence="2 3">
    <name type="scientific">Romanomermis culicivorax</name>
    <name type="common">Nematode worm</name>
    <dbReference type="NCBI Taxonomy" id="13658"/>
    <lineage>
        <taxon>Eukaryota</taxon>
        <taxon>Metazoa</taxon>
        <taxon>Ecdysozoa</taxon>
        <taxon>Nematoda</taxon>
        <taxon>Enoplea</taxon>
        <taxon>Dorylaimia</taxon>
        <taxon>Mermithida</taxon>
        <taxon>Mermithoidea</taxon>
        <taxon>Mermithidae</taxon>
        <taxon>Romanomermis</taxon>
    </lineage>
</organism>
<dbReference type="InterPro" id="IPR000980">
    <property type="entry name" value="SH2"/>
</dbReference>
<feature type="domain" description="SH2" evidence="1">
    <location>
        <begin position="30"/>
        <end position="110"/>
    </location>
</feature>
<dbReference type="InterPro" id="IPR036860">
    <property type="entry name" value="SH2_dom_sf"/>
</dbReference>
<name>A0A915IS46_ROMCU</name>
<dbReference type="Gene3D" id="3.30.505.10">
    <property type="entry name" value="SH2 domain"/>
    <property type="match status" value="1"/>
</dbReference>
<proteinExistence type="predicted"/>
<evidence type="ECO:0000259" key="1">
    <source>
        <dbReference type="SMART" id="SM00252"/>
    </source>
</evidence>
<keyword evidence="2" id="KW-1185">Reference proteome</keyword>
<evidence type="ECO:0000313" key="2">
    <source>
        <dbReference type="Proteomes" id="UP000887565"/>
    </source>
</evidence>
<sequence length="1448" mass="164764">MSDRKRAASSISSVASVAAAATGARAFRLSDFYHGELRPEYLADLLIKNGDFLVRQSSQSVNVLSVLWANKIRNFQPDYDGSSYSFNPATYTIHFFLALLFTSSEKNAEKLGIKGAYWRFDSTNKNLEMFIVCDKDNKKILILKRINFDEKKTQQKRHQWSDESLKSVVSYLNDINQDMSTFTVESHWYDVIMENMPQEKDIATSPFTFFTLDIKETVNVEAKIIRNGLKIKKKFRTIFHKVSSDKGNEIFSNKEMLNNLKSFDGSEVEKGADDLLKSIVKLFKQNLYESLTRELKSYRTDSQCGFAHGVILSLQRTLKWKIIVDHTYRVDNPGMRIQVTKNLDKSLDDLKYGWPLQIEIWPSLDIVNPYDEYNVQLPLTQHKPTELSFNTLNPQYVFSSLNMNGKGDHYKVAIGQNLKPSQNLINSARIKAAINLEIPFVKQLHDLDNFLQSEFMYASKIYRPFNKGAKLNYVSRYLHGYLVADGAAKLGVAFSIQKNYPDDIENKYLKTFMIKTNLDTKDLIINVFEKDKMELDEPEHIEQLLRRRKYPRTNDLVTHSVILNFIVSPMSVNRPEYSTFVIPLIKITMKSTSPIPTDEWSVQKIEFFDLIQELDNTKSISSEEKYWEDKKALRKISTALTERFSYISNDNEMRAVLDGMLHKVKTVNGLVYMRKNVHQVAFLDTNNKLNVINYAHGPSSATALADVQDLFHSGVIDGFQDVKILNLAMMQEDHSEQRIQIKAVPNSILAVLAHCTKFRSKRSVLCPAADLERVSKFVNADENVISTKRTYLENLGKVANGIMSGLMVKDFVSELIRGDYAGMAMNAGFLISNVLTSKLVKKLMSKSVALAEESRTLLASALKMSSPFLRRCPSFAFVGFDLYKSIMAYKNHEPEALVSVGADSAYIALDLAETAIEISEAFGVIEGISAVTGPIGWTLGATLLLGTEIYKSVKTVQRIDHVIRLTRTERFTEGIRSFFGMDPEKHVKNLMKQKRSFAATVANMTAFLQQQPFLKRYIFPIALNETGLNVTNIDLRTVREMKITRAVPVLSPDFRYFCMPSLADDYSDSTTVSLRHCHNSIGLENNLGIDKNISYIQLPDGYGIVWGIKNESNIFDMTGSGLKTIEGGSADDIFLIRNQHVRGFLHGGLGQNLMDFSAMQGDIQIGIAYQSVIFDGLLIHSNTDNRSLSLNRHSIRNNSSGTYSIDVVYSNTHGRIFQSTASELLYILENDENEQIPSKVILMKEEIHQRIVVDFQEISPKENQLSFDSFPVDNDIVIQMTSSSMSNEIPYVSASLILANAMKHELYRNVIIRSKTIMTLNVQSDTVKLVDNPLFFGKDKNLIVVSPRDNIEYRSIIHFDRILKNYDYFQMNQTHLLITNALWMNMNLQNDDYFTLIMIDFFTNNLLQSLKLGFGNGVLNLEDGRFSIENCRSIDYLWQRLSSINLSS</sequence>
<accession>A0A915IS46</accession>
<dbReference type="SMART" id="SM00252">
    <property type="entry name" value="SH2"/>
    <property type="match status" value="1"/>
</dbReference>
<dbReference type="WBParaSite" id="nRc.2.0.1.t17023-RA">
    <property type="protein sequence ID" value="nRc.2.0.1.t17023-RA"/>
    <property type="gene ID" value="nRc.2.0.1.g17023"/>
</dbReference>
<reference evidence="3" key="1">
    <citation type="submission" date="2022-11" db="UniProtKB">
        <authorList>
            <consortium name="WormBaseParasite"/>
        </authorList>
    </citation>
    <scope>IDENTIFICATION</scope>
</reference>
<protein>
    <submittedName>
        <fullName evidence="3">SH2 domain-containing protein</fullName>
    </submittedName>
</protein>
<dbReference type="SUPFAM" id="SSF55550">
    <property type="entry name" value="SH2 domain"/>
    <property type="match status" value="1"/>
</dbReference>
<evidence type="ECO:0000313" key="3">
    <source>
        <dbReference type="WBParaSite" id="nRc.2.0.1.t17023-RA"/>
    </source>
</evidence>